<dbReference type="EMBL" id="DXGA01000094">
    <property type="protein sequence ID" value="HIW93747.1"/>
    <property type="molecule type" value="Genomic_DNA"/>
</dbReference>
<evidence type="ECO:0000256" key="1">
    <source>
        <dbReference type="ARBA" id="ARBA00022630"/>
    </source>
</evidence>
<dbReference type="AlphaFoldDB" id="A0A9D1UN05"/>
<dbReference type="PANTHER" id="PTHR43278">
    <property type="entry name" value="NAD(P)H-DEPENDENT FMN-CONTAINING OXIDOREDUCTASE YWQN-RELATED"/>
    <property type="match status" value="1"/>
</dbReference>
<keyword evidence="1" id="KW-0285">Flavoprotein</keyword>
<dbReference type="InterPro" id="IPR005025">
    <property type="entry name" value="FMN_Rdtase-like_dom"/>
</dbReference>
<dbReference type="PANTHER" id="PTHR43278:SF2">
    <property type="entry name" value="IRON-SULFUR FLAVOPROTEIN"/>
    <property type="match status" value="1"/>
</dbReference>
<dbReference type="Gene3D" id="3.40.50.360">
    <property type="match status" value="1"/>
</dbReference>
<dbReference type="InterPro" id="IPR029039">
    <property type="entry name" value="Flavoprotein-like_sf"/>
</dbReference>
<dbReference type="GO" id="GO:0016491">
    <property type="term" value="F:oxidoreductase activity"/>
    <property type="evidence" value="ECO:0007669"/>
    <property type="project" value="InterPro"/>
</dbReference>
<dbReference type="InterPro" id="IPR051796">
    <property type="entry name" value="ISF_SsuE-like"/>
</dbReference>
<organism evidence="4 5">
    <name type="scientific">Candidatus Flavonifractor merdipullorum</name>
    <dbReference type="NCBI Taxonomy" id="2838590"/>
    <lineage>
        <taxon>Bacteria</taxon>
        <taxon>Bacillati</taxon>
        <taxon>Bacillota</taxon>
        <taxon>Clostridia</taxon>
        <taxon>Eubacteriales</taxon>
        <taxon>Oscillospiraceae</taxon>
        <taxon>Flavonifractor</taxon>
    </lineage>
</organism>
<comment type="caution">
    <text evidence="4">The sequence shown here is derived from an EMBL/GenBank/DDBJ whole genome shotgun (WGS) entry which is preliminary data.</text>
</comment>
<protein>
    <submittedName>
        <fullName evidence="4">Flavodoxin family protein</fullName>
    </submittedName>
</protein>
<sequence>MGKNILILSTSQRTGSNSDALAEEFAKGAREAGHTVEKISLMGKEIQFCRGCLACQETNRCVIHDDADKIVQEKMRSADVLVFATPIYYYEMCGQMKTLLDRANPLYGSDYAFRDVYLIAAAAEDSDEVWARAASGLEGWIACFPKAHLSGVIFGGNATAVNTIQNSPAMKRAFEMGKTVK</sequence>
<gene>
    <name evidence="4" type="ORF">H9868_04315</name>
</gene>
<reference evidence="4" key="1">
    <citation type="journal article" date="2021" name="PeerJ">
        <title>Extensive microbial diversity within the chicken gut microbiome revealed by metagenomics and culture.</title>
        <authorList>
            <person name="Gilroy R."/>
            <person name="Ravi A."/>
            <person name="Getino M."/>
            <person name="Pursley I."/>
            <person name="Horton D.L."/>
            <person name="Alikhan N.F."/>
            <person name="Baker D."/>
            <person name="Gharbi K."/>
            <person name="Hall N."/>
            <person name="Watson M."/>
            <person name="Adriaenssens E.M."/>
            <person name="Foster-Nyarko E."/>
            <person name="Jarju S."/>
            <person name="Secka A."/>
            <person name="Antonio M."/>
            <person name="Oren A."/>
            <person name="Chaudhuri R.R."/>
            <person name="La Ragione R."/>
            <person name="Hildebrand F."/>
            <person name="Pallen M.J."/>
        </authorList>
    </citation>
    <scope>NUCLEOTIDE SEQUENCE</scope>
    <source>
        <strain evidence="4">ChiGjej6B6-1540</strain>
    </source>
</reference>
<dbReference type="Pfam" id="PF03358">
    <property type="entry name" value="FMN_red"/>
    <property type="match status" value="1"/>
</dbReference>
<reference evidence="4" key="2">
    <citation type="submission" date="2021-04" db="EMBL/GenBank/DDBJ databases">
        <authorList>
            <person name="Gilroy R."/>
        </authorList>
    </citation>
    <scope>NUCLEOTIDE SEQUENCE</scope>
    <source>
        <strain evidence="4">ChiGjej6B6-1540</strain>
    </source>
</reference>
<evidence type="ECO:0000313" key="5">
    <source>
        <dbReference type="Proteomes" id="UP000824192"/>
    </source>
</evidence>
<feature type="domain" description="NADPH-dependent FMN reductase-like" evidence="3">
    <location>
        <begin position="4"/>
        <end position="123"/>
    </location>
</feature>
<dbReference type="PROSITE" id="PS51354">
    <property type="entry name" value="GLUTAREDOXIN_2"/>
    <property type="match status" value="1"/>
</dbReference>
<accession>A0A9D1UN05</accession>
<dbReference type="Proteomes" id="UP000824192">
    <property type="component" value="Unassembled WGS sequence"/>
</dbReference>
<evidence type="ECO:0000256" key="2">
    <source>
        <dbReference type="ARBA" id="ARBA00022643"/>
    </source>
</evidence>
<proteinExistence type="predicted"/>
<evidence type="ECO:0000259" key="3">
    <source>
        <dbReference type="Pfam" id="PF03358"/>
    </source>
</evidence>
<dbReference type="SUPFAM" id="SSF52218">
    <property type="entry name" value="Flavoproteins"/>
    <property type="match status" value="1"/>
</dbReference>
<evidence type="ECO:0000313" key="4">
    <source>
        <dbReference type="EMBL" id="HIW93747.1"/>
    </source>
</evidence>
<name>A0A9D1UN05_9FIRM</name>
<keyword evidence="2" id="KW-0288">FMN</keyword>